<dbReference type="GO" id="GO:0005886">
    <property type="term" value="C:plasma membrane"/>
    <property type="evidence" value="ECO:0007669"/>
    <property type="project" value="TreeGrafter"/>
</dbReference>
<keyword evidence="5 6" id="KW-0472">Membrane</keyword>
<keyword evidence="4 6" id="KW-1133">Transmembrane helix</keyword>
<evidence type="ECO:0000256" key="2">
    <source>
        <dbReference type="ARBA" id="ARBA00022692"/>
    </source>
</evidence>
<evidence type="ECO:0000256" key="6">
    <source>
        <dbReference type="RuleBase" id="RU367022"/>
    </source>
</evidence>
<dbReference type="AlphaFoldDB" id="A0AAE1ISD2"/>
<proteinExistence type="inferred from homology"/>
<keyword evidence="8" id="KW-1185">Reference proteome</keyword>
<feature type="transmembrane region" description="Helical" evidence="6">
    <location>
        <begin position="87"/>
        <end position="108"/>
    </location>
</feature>
<keyword evidence="6" id="KW-0406">Ion transport</keyword>
<sequence length="148" mass="16294">MEGMLMTPPPPPPSAAASMNGTAGMRHRKMMMHMTFYWGNRAEILFTSWPGDNAAMFVFALLCVFLMALVVEYISHGRVLKPGSNRLASRLVQTLVLTLRIALAYLVMLALMSFNVPVFLVAVAGHAVGLFFFAGRAFHEFDPPPTTC</sequence>
<comment type="similarity">
    <text evidence="1 6">Belongs to the copper transporter (Ctr) (TC 1.A.56) family. SLC31A subfamily.</text>
</comment>
<keyword evidence="6" id="KW-0186">Copper</keyword>
<keyword evidence="6" id="KW-0813">Transport</keyword>
<protein>
    <recommendedName>
        <fullName evidence="6">Copper transport protein</fullName>
    </recommendedName>
</protein>
<evidence type="ECO:0000256" key="3">
    <source>
        <dbReference type="ARBA" id="ARBA00022796"/>
    </source>
</evidence>
<keyword evidence="3 6" id="KW-0187">Copper transport</keyword>
<dbReference type="EMBL" id="JAWXYG010000013">
    <property type="protein sequence ID" value="KAK4254908.1"/>
    <property type="molecule type" value="Genomic_DNA"/>
</dbReference>
<dbReference type="Proteomes" id="UP001293593">
    <property type="component" value="Unassembled WGS sequence"/>
</dbReference>
<evidence type="ECO:0000313" key="8">
    <source>
        <dbReference type="Proteomes" id="UP001293593"/>
    </source>
</evidence>
<comment type="caution">
    <text evidence="7">The sequence shown here is derived from an EMBL/GenBank/DDBJ whole genome shotgun (WGS) entry which is preliminary data.</text>
</comment>
<evidence type="ECO:0000256" key="4">
    <source>
        <dbReference type="ARBA" id="ARBA00022989"/>
    </source>
</evidence>
<dbReference type="InterPro" id="IPR007274">
    <property type="entry name" value="Cop_transporter"/>
</dbReference>
<name>A0AAE1ISD2_9FABA</name>
<evidence type="ECO:0000256" key="5">
    <source>
        <dbReference type="ARBA" id="ARBA00023136"/>
    </source>
</evidence>
<evidence type="ECO:0000256" key="1">
    <source>
        <dbReference type="ARBA" id="ARBA00006921"/>
    </source>
</evidence>
<dbReference type="Pfam" id="PF04145">
    <property type="entry name" value="Ctr"/>
    <property type="match status" value="2"/>
</dbReference>
<reference evidence="7" key="1">
    <citation type="submission" date="2023-10" db="EMBL/GenBank/DDBJ databases">
        <title>Chromosome-level genome of the transformable northern wattle, Acacia crassicarpa.</title>
        <authorList>
            <person name="Massaro I."/>
            <person name="Sinha N.R."/>
            <person name="Poethig S."/>
            <person name="Leichty A.R."/>
        </authorList>
    </citation>
    <scope>NUCLEOTIDE SEQUENCE</scope>
    <source>
        <strain evidence="7">Acra3RX</strain>
        <tissue evidence="7">Leaf</tissue>
    </source>
</reference>
<accession>A0AAE1ISD2</accession>
<dbReference type="GO" id="GO:0005375">
    <property type="term" value="F:copper ion transmembrane transporter activity"/>
    <property type="evidence" value="ECO:0007669"/>
    <property type="project" value="UniProtKB-UniRule"/>
</dbReference>
<organism evidence="7 8">
    <name type="scientific">Acacia crassicarpa</name>
    <name type="common">northern wattle</name>
    <dbReference type="NCBI Taxonomy" id="499986"/>
    <lineage>
        <taxon>Eukaryota</taxon>
        <taxon>Viridiplantae</taxon>
        <taxon>Streptophyta</taxon>
        <taxon>Embryophyta</taxon>
        <taxon>Tracheophyta</taxon>
        <taxon>Spermatophyta</taxon>
        <taxon>Magnoliopsida</taxon>
        <taxon>eudicotyledons</taxon>
        <taxon>Gunneridae</taxon>
        <taxon>Pentapetalae</taxon>
        <taxon>rosids</taxon>
        <taxon>fabids</taxon>
        <taxon>Fabales</taxon>
        <taxon>Fabaceae</taxon>
        <taxon>Caesalpinioideae</taxon>
        <taxon>mimosoid clade</taxon>
        <taxon>Acacieae</taxon>
        <taxon>Acacia</taxon>
    </lineage>
</organism>
<comment type="subcellular location">
    <subcellularLocation>
        <location evidence="6">Membrane</location>
        <topology evidence="6">Multi-pass membrane protein</topology>
    </subcellularLocation>
</comment>
<dbReference type="PANTHER" id="PTHR12483">
    <property type="entry name" value="SOLUTE CARRIER FAMILY 31 COPPER TRANSPORTERS"/>
    <property type="match status" value="1"/>
</dbReference>
<feature type="transmembrane region" description="Helical" evidence="6">
    <location>
        <begin position="114"/>
        <end position="134"/>
    </location>
</feature>
<feature type="transmembrane region" description="Helical" evidence="6">
    <location>
        <begin position="54"/>
        <end position="75"/>
    </location>
</feature>
<dbReference type="PANTHER" id="PTHR12483:SF24">
    <property type="entry name" value="COPPER TRANSPORTER 2-RELATED"/>
    <property type="match status" value="1"/>
</dbReference>
<gene>
    <name evidence="7" type="ORF">QN277_007984</name>
</gene>
<evidence type="ECO:0000313" key="7">
    <source>
        <dbReference type="EMBL" id="KAK4254908.1"/>
    </source>
</evidence>
<keyword evidence="2 6" id="KW-0812">Transmembrane</keyword>